<dbReference type="PANTHER" id="PTHR44013">
    <property type="entry name" value="ZINC-TYPE ALCOHOL DEHYDROGENASE-LIKE PROTEIN C16A3.02C"/>
    <property type="match status" value="1"/>
</dbReference>
<dbReference type="InterPro" id="IPR020843">
    <property type="entry name" value="ER"/>
</dbReference>
<dbReference type="InterPro" id="IPR036291">
    <property type="entry name" value="NAD(P)-bd_dom_sf"/>
</dbReference>
<dbReference type="SUPFAM" id="SSF50129">
    <property type="entry name" value="GroES-like"/>
    <property type="match status" value="1"/>
</dbReference>
<dbReference type="PANTHER" id="PTHR44013:SF1">
    <property type="entry name" value="ZINC-TYPE ALCOHOL DEHYDROGENASE-LIKE PROTEIN C16A3.02C"/>
    <property type="match status" value="1"/>
</dbReference>
<accession>A0ABZ0VBB7</accession>
<evidence type="ECO:0000313" key="2">
    <source>
        <dbReference type="EMBL" id="WQB70933.1"/>
    </source>
</evidence>
<sequence>MTTPTIPQTMAAWRQHAYGPAAVVRAETIPVPAPGRKEVLLKVAAVSLNSGDIHLMRGEPRVVRLFFGLRRPRTRGRGMDVAGTVVALGADVTEFAVGDLVVGAGDETLAEFVAVKAERLTALPAGLDPVIAATLPVAGNTAATILDTCRVGAGSTVLLVGAGGGVGTLTAALAVARGAEVWATCGARAEDTLRDLGVSRTFDYRTHDIASLPAGAFDAVVDIAGEPPLEVLRDRLRDGGTVALVGGDGHPFWGPFPRLIRSLVLSRRARRFRSVTAFTKTPVTAELVRMTAAGVIRPVIEKTYPLSDAGAAIAHVDAGHTVGKVVVVAD</sequence>
<dbReference type="InterPro" id="IPR011032">
    <property type="entry name" value="GroES-like_sf"/>
</dbReference>
<dbReference type="SMART" id="SM00829">
    <property type="entry name" value="PKS_ER"/>
    <property type="match status" value="1"/>
</dbReference>
<dbReference type="SUPFAM" id="SSF51735">
    <property type="entry name" value="NAD(P)-binding Rossmann-fold domains"/>
    <property type="match status" value="1"/>
</dbReference>
<dbReference type="RefSeq" id="WP_322411069.1">
    <property type="nucleotide sequence ID" value="NZ_CP139779.1"/>
</dbReference>
<dbReference type="EMBL" id="CP139779">
    <property type="protein sequence ID" value="WQB70933.1"/>
    <property type="molecule type" value="Genomic_DNA"/>
</dbReference>
<keyword evidence="3" id="KW-1185">Reference proteome</keyword>
<evidence type="ECO:0000313" key="3">
    <source>
        <dbReference type="Proteomes" id="UP001324533"/>
    </source>
</evidence>
<evidence type="ECO:0000259" key="1">
    <source>
        <dbReference type="SMART" id="SM00829"/>
    </source>
</evidence>
<dbReference type="CDD" id="cd08267">
    <property type="entry name" value="MDR1"/>
    <property type="match status" value="1"/>
</dbReference>
<protein>
    <submittedName>
        <fullName evidence="2">NAD(P)-dependent alcohol dehydrogenase</fullName>
    </submittedName>
</protein>
<reference evidence="2 3" key="1">
    <citation type="submission" date="2023-06" db="EMBL/GenBank/DDBJ databases">
        <title>Rock-solubilizing bacteria, Microbacterium invictum, promotes re-establishment of vegetation in rocky wasteland by accelerating rock bio-weathering and reshaping soil bacterial community.</title>
        <authorList>
            <person name="Liu C."/>
        </authorList>
    </citation>
    <scope>NUCLEOTIDE SEQUENCE [LARGE SCALE GENOMIC DNA]</scope>
    <source>
        <strain evidence="2 3">X-18</strain>
    </source>
</reference>
<dbReference type="InterPro" id="IPR052733">
    <property type="entry name" value="Chloroplast_QOR"/>
</dbReference>
<dbReference type="Gene3D" id="3.40.50.720">
    <property type="entry name" value="NAD(P)-binding Rossmann-like Domain"/>
    <property type="match status" value="1"/>
</dbReference>
<dbReference type="Gene3D" id="3.90.180.10">
    <property type="entry name" value="Medium-chain alcohol dehydrogenases, catalytic domain"/>
    <property type="match status" value="1"/>
</dbReference>
<dbReference type="Pfam" id="PF08240">
    <property type="entry name" value="ADH_N"/>
    <property type="match status" value="1"/>
</dbReference>
<feature type="domain" description="Enoyl reductase (ER)" evidence="1">
    <location>
        <begin position="19"/>
        <end position="327"/>
    </location>
</feature>
<name>A0ABZ0VBB7_9MICO</name>
<gene>
    <name evidence="2" type="ORF">T9R20_02930</name>
</gene>
<dbReference type="Pfam" id="PF13602">
    <property type="entry name" value="ADH_zinc_N_2"/>
    <property type="match status" value="1"/>
</dbReference>
<dbReference type="Proteomes" id="UP001324533">
    <property type="component" value="Chromosome"/>
</dbReference>
<organism evidence="2 3">
    <name type="scientific">Microbacterium invictum</name>
    <dbReference type="NCBI Taxonomy" id="515415"/>
    <lineage>
        <taxon>Bacteria</taxon>
        <taxon>Bacillati</taxon>
        <taxon>Actinomycetota</taxon>
        <taxon>Actinomycetes</taxon>
        <taxon>Micrococcales</taxon>
        <taxon>Microbacteriaceae</taxon>
        <taxon>Microbacterium</taxon>
    </lineage>
</organism>
<proteinExistence type="predicted"/>
<dbReference type="InterPro" id="IPR013154">
    <property type="entry name" value="ADH-like_N"/>
</dbReference>